<comment type="subcellular location">
    <subcellularLocation>
        <location evidence="2">Cell inner membrane</location>
        <topology evidence="2">Multi-pass membrane protein</topology>
    </subcellularLocation>
</comment>
<dbReference type="Pfam" id="PF00512">
    <property type="entry name" value="HisKA"/>
    <property type="match status" value="1"/>
</dbReference>
<reference evidence="19 22" key="2">
    <citation type="submission" date="2019-07" db="EMBL/GenBank/DDBJ databases">
        <title>Whole genome shotgun sequence of Halomonas cupida NBRC 102219.</title>
        <authorList>
            <person name="Hosoyama A."/>
            <person name="Uohara A."/>
            <person name="Ohji S."/>
            <person name="Ichikawa N."/>
        </authorList>
    </citation>
    <scope>NUCLEOTIDE SEQUENCE [LARGE SCALE GENOMIC DNA]</scope>
    <source>
        <strain evidence="19 22">NBRC 102219</strain>
    </source>
</reference>
<comment type="catalytic activity">
    <reaction evidence="1">
        <text>ATP + protein L-histidine = ADP + protein N-phospho-L-histidine.</text>
        <dbReference type="EC" id="2.7.13.3"/>
    </reaction>
</comment>
<dbReference type="Pfam" id="PF02518">
    <property type="entry name" value="HATPase_c"/>
    <property type="match status" value="1"/>
</dbReference>
<evidence type="ECO:0000256" key="4">
    <source>
        <dbReference type="ARBA" id="ARBA00022475"/>
    </source>
</evidence>
<dbReference type="InterPro" id="IPR033479">
    <property type="entry name" value="dCache_1"/>
</dbReference>
<sequence length="631" mass="70525">MPLPRHSSRRRTSRKVLWLLIPVGFAIVLWQTAQVARESALDSLQQDAEDELRLSAVGLTGHLSRHEYLPELLATRETVKRYLSGSPDQDMMPLNLLLDRFRSTTGVSDIYLLDSRGTTVAASNWHKPDTFLGVNYRFRPYYQAAIAGHQGRFHGLGVISDNRGYYFSSPVWLDDLNPDAAPVGVMTVKVLIDDIESSWQSPDTELLIVDQNGVVFMASHPELRLRSLDPTSDQRREELRSSRRYADESLLATGLKEIERLGEDSRLITFTIGPFKGRNYLSRTSDLPELGWQMHILKPLTPVVEAQWLAMLLSGGLYGILVLGVGIGWQRHRLRREREKFAARERATLAQARDELERNVASRTQDLVAEIEERRRAEANLRQTRDELVQAAKLAVLGQLAAGINHELNQPLAAIRAYAENARAFMARQQWQTADANLEQIVELTRRMADISAQLRQFSRKSGDHPSAVSVPSCFDYALRLFQARINEHAVAICHQTGDEELWVMADLVRLEQVLVNLISNALQAMSDTEHPCLTLGTCREDGLVRIWLDDNGPGIPEDQRQHIFEPFYTTRAPGSGLGLGLSISARIIDDFGGRLAVAQSPSGGARFIIVLPEAPQGSHQPATPSSSTAS</sequence>
<dbReference type="EMBL" id="FRCA01000021">
    <property type="protein sequence ID" value="SHM96159.1"/>
    <property type="molecule type" value="Genomic_DNA"/>
</dbReference>
<dbReference type="SUPFAM" id="SSF55874">
    <property type="entry name" value="ATPase domain of HSP90 chaperone/DNA topoisomerase II/histidine kinase"/>
    <property type="match status" value="1"/>
</dbReference>
<keyword evidence="9" id="KW-0547">Nucleotide-binding</keyword>
<dbReference type="InterPro" id="IPR029151">
    <property type="entry name" value="Sensor-like_sf"/>
</dbReference>
<dbReference type="SMART" id="SM00388">
    <property type="entry name" value="HisKA"/>
    <property type="match status" value="1"/>
</dbReference>
<evidence type="ECO:0000256" key="5">
    <source>
        <dbReference type="ARBA" id="ARBA00022519"/>
    </source>
</evidence>
<dbReference type="EC" id="2.7.13.3" evidence="3"/>
<dbReference type="Gene3D" id="3.30.450.20">
    <property type="entry name" value="PAS domain"/>
    <property type="match status" value="2"/>
</dbReference>
<evidence type="ECO:0000313" key="21">
    <source>
        <dbReference type="Proteomes" id="UP000184123"/>
    </source>
</evidence>
<evidence type="ECO:0000256" key="10">
    <source>
        <dbReference type="ARBA" id="ARBA00022777"/>
    </source>
</evidence>
<dbReference type="InterPro" id="IPR004358">
    <property type="entry name" value="Sig_transdc_His_kin-like_C"/>
</dbReference>
<evidence type="ECO:0000256" key="12">
    <source>
        <dbReference type="ARBA" id="ARBA00022989"/>
    </source>
</evidence>
<feature type="coiled-coil region" evidence="16">
    <location>
        <begin position="339"/>
        <end position="394"/>
    </location>
</feature>
<gene>
    <name evidence="19" type="ORF">HCU01_41210</name>
    <name evidence="20" type="ORF">SAMN05660971_04397</name>
</gene>
<keyword evidence="5" id="KW-0997">Cell inner membrane</keyword>
<dbReference type="PROSITE" id="PS50109">
    <property type="entry name" value="HIS_KIN"/>
    <property type="match status" value="1"/>
</dbReference>
<dbReference type="CDD" id="cd00082">
    <property type="entry name" value="HisKA"/>
    <property type="match status" value="1"/>
</dbReference>
<evidence type="ECO:0000256" key="15">
    <source>
        <dbReference type="ARBA" id="ARBA00073143"/>
    </source>
</evidence>
<dbReference type="RefSeq" id="WP_073437363.1">
    <property type="nucleotide sequence ID" value="NZ_BJXU01000192.1"/>
</dbReference>
<evidence type="ECO:0000256" key="1">
    <source>
        <dbReference type="ARBA" id="ARBA00000085"/>
    </source>
</evidence>
<dbReference type="PANTHER" id="PTHR43065">
    <property type="entry name" value="SENSOR HISTIDINE KINASE"/>
    <property type="match status" value="1"/>
</dbReference>
<keyword evidence="14 17" id="KW-0472">Membrane</keyword>
<evidence type="ECO:0000256" key="11">
    <source>
        <dbReference type="ARBA" id="ARBA00022840"/>
    </source>
</evidence>
<dbReference type="SUPFAM" id="SSF47384">
    <property type="entry name" value="Homodimeric domain of signal transducing histidine kinase"/>
    <property type="match status" value="1"/>
</dbReference>
<evidence type="ECO:0000256" key="13">
    <source>
        <dbReference type="ARBA" id="ARBA00023012"/>
    </source>
</evidence>
<keyword evidence="6" id="KW-0597">Phosphoprotein</keyword>
<keyword evidence="16" id="KW-0175">Coiled coil</keyword>
<dbReference type="PANTHER" id="PTHR43065:SF46">
    <property type="entry name" value="C4-DICARBOXYLATE TRANSPORT SENSOR PROTEIN DCTB"/>
    <property type="match status" value="1"/>
</dbReference>
<dbReference type="Gene3D" id="3.30.565.10">
    <property type="entry name" value="Histidine kinase-like ATPase, C-terminal domain"/>
    <property type="match status" value="1"/>
</dbReference>
<evidence type="ECO:0000256" key="6">
    <source>
        <dbReference type="ARBA" id="ARBA00022553"/>
    </source>
</evidence>
<dbReference type="Gene3D" id="1.10.287.130">
    <property type="match status" value="1"/>
</dbReference>
<proteinExistence type="predicted"/>
<dbReference type="FunFam" id="1.10.287.130:FF:000049">
    <property type="entry name" value="C4-dicarboxylate transport sensor protein DctB"/>
    <property type="match status" value="1"/>
</dbReference>
<dbReference type="GO" id="GO:0005886">
    <property type="term" value="C:plasma membrane"/>
    <property type="evidence" value="ECO:0007669"/>
    <property type="project" value="UniProtKB-SubCell"/>
</dbReference>
<keyword evidence="8 17" id="KW-0812">Transmembrane</keyword>
<dbReference type="Proteomes" id="UP000184123">
    <property type="component" value="Unassembled WGS sequence"/>
</dbReference>
<evidence type="ECO:0000313" key="22">
    <source>
        <dbReference type="Proteomes" id="UP000321726"/>
    </source>
</evidence>
<evidence type="ECO:0000256" key="3">
    <source>
        <dbReference type="ARBA" id="ARBA00012438"/>
    </source>
</evidence>
<feature type="transmembrane region" description="Helical" evidence="17">
    <location>
        <begin position="308"/>
        <end position="329"/>
    </location>
</feature>
<name>A0A1M7MY83_9GAMM</name>
<evidence type="ECO:0000256" key="14">
    <source>
        <dbReference type="ARBA" id="ARBA00023136"/>
    </source>
</evidence>
<evidence type="ECO:0000256" key="7">
    <source>
        <dbReference type="ARBA" id="ARBA00022679"/>
    </source>
</evidence>
<evidence type="ECO:0000256" key="8">
    <source>
        <dbReference type="ARBA" id="ARBA00022692"/>
    </source>
</evidence>
<evidence type="ECO:0000256" key="17">
    <source>
        <dbReference type="SAM" id="Phobius"/>
    </source>
</evidence>
<keyword evidence="13" id="KW-0902">Two-component regulatory system</keyword>
<dbReference type="InterPro" id="IPR005467">
    <property type="entry name" value="His_kinase_dom"/>
</dbReference>
<accession>A0A1M7MY83</accession>
<keyword evidence="22" id="KW-1185">Reference proteome</keyword>
<keyword evidence="7" id="KW-0808">Transferase</keyword>
<dbReference type="PIRSF" id="PIRSF036431">
    <property type="entry name" value="STHK_DctB"/>
    <property type="match status" value="1"/>
</dbReference>
<dbReference type="EMBL" id="BJXU01000192">
    <property type="protein sequence ID" value="GEN26172.1"/>
    <property type="molecule type" value="Genomic_DNA"/>
</dbReference>
<dbReference type="InterPro" id="IPR036097">
    <property type="entry name" value="HisK_dim/P_sf"/>
</dbReference>
<dbReference type="GO" id="GO:0005524">
    <property type="term" value="F:ATP binding"/>
    <property type="evidence" value="ECO:0007669"/>
    <property type="project" value="UniProtKB-KW"/>
</dbReference>
<dbReference type="InterPro" id="IPR003594">
    <property type="entry name" value="HATPase_dom"/>
</dbReference>
<protein>
    <recommendedName>
        <fullName evidence="15">C4-dicarboxylate transport sensor protein DctB</fullName>
        <ecNumber evidence="3">2.7.13.3</ecNumber>
    </recommendedName>
</protein>
<dbReference type="AlphaFoldDB" id="A0A1M7MY83"/>
<dbReference type="GO" id="GO:0000155">
    <property type="term" value="F:phosphorelay sensor kinase activity"/>
    <property type="evidence" value="ECO:0007669"/>
    <property type="project" value="InterPro"/>
</dbReference>
<dbReference type="InterPro" id="IPR017055">
    <property type="entry name" value="Sig_transdc_His_kinase_DctB"/>
</dbReference>
<evidence type="ECO:0000256" key="2">
    <source>
        <dbReference type="ARBA" id="ARBA00004429"/>
    </source>
</evidence>
<evidence type="ECO:0000313" key="19">
    <source>
        <dbReference type="EMBL" id="GEN26172.1"/>
    </source>
</evidence>
<evidence type="ECO:0000259" key="18">
    <source>
        <dbReference type="PROSITE" id="PS50109"/>
    </source>
</evidence>
<dbReference type="OrthoDB" id="1931120at2"/>
<feature type="domain" description="Histidine kinase" evidence="18">
    <location>
        <begin position="403"/>
        <end position="616"/>
    </location>
</feature>
<organism evidence="20 21">
    <name type="scientific">Halomonas cupida</name>
    <dbReference type="NCBI Taxonomy" id="44933"/>
    <lineage>
        <taxon>Bacteria</taxon>
        <taxon>Pseudomonadati</taxon>
        <taxon>Pseudomonadota</taxon>
        <taxon>Gammaproteobacteria</taxon>
        <taxon>Oceanospirillales</taxon>
        <taxon>Halomonadaceae</taxon>
        <taxon>Halomonas</taxon>
    </lineage>
</organism>
<keyword evidence="11" id="KW-0067">ATP-binding</keyword>
<evidence type="ECO:0000256" key="16">
    <source>
        <dbReference type="SAM" id="Coils"/>
    </source>
</evidence>
<dbReference type="InterPro" id="IPR036890">
    <property type="entry name" value="HATPase_C_sf"/>
</dbReference>
<dbReference type="SUPFAM" id="SSF103190">
    <property type="entry name" value="Sensory domain-like"/>
    <property type="match status" value="1"/>
</dbReference>
<dbReference type="STRING" id="44933.SAMN05660971_04397"/>
<dbReference type="PRINTS" id="PR00344">
    <property type="entry name" value="BCTRLSENSOR"/>
</dbReference>
<dbReference type="SMART" id="SM00387">
    <property type="entry name" value="HATPase_c"/>
    <property type="match status" value="1"/>
</dbReference>
<keyword evidence="4" id="KW-1003">Cell membrane</keyword>
<evidence type="ECO:0000256" key="9">
    <source>
        <dbReference type="ARBA" id="ARBA00022741"/>
    </source>
</evidence>
<dbReference type="Proteomes" id="UP000321726">
    <property type="component" value="Unassembled WGS sequence"/>
</dbReference>
<keyword evidence="10 20" id="KW-0418">Kinase</keyword>
<reference evidence="20 21" key="1">
    <citation type="submission" date="2016-11" db="EMBL/GenBank/DDBJ databases">
        <authorList>
            <person name="Jaros S."/>
            <person name="Januszkiewicz K."/>
            <person name="Wedrychowicz H."/>
        </authorList>
    </citation>
    <scope>NUCLEOTIDE SEQUENCE [LARGE SCALE GENOMIC DNA]</scope>
    <source>
        <strain evidence="20 21">DSM 4740</strain>
    </source>
</reference>
<keyword evidence="12 17" id="KW-1133">Transmembrane helix</keyword>
<dbReference type="InterPro" id="IPR003661">
    <property type="entry name" value="HisK_dim/P_dom"/>
</dbReference>
<dbReference type="Pfam" id="PF02743">
    <property type="entry name" value="dCache_1"/>
    <property type="match status" value="1"/>
</dbReference>
<evidence type="ECO:0000313" key="20">
    <source>
        <dbReference type="EMBL" id="SHM96159.1"/>
    </source>
</evidence>